<dbReference type="Proteomes" id="UP001476583">
    <property type="component" value="Chromosome"/>
</dbReference>
<evidence type="ECO:0000313" key="4">
    <source>
        <dbReference type="Proteomes" id="UP001476583"/>
    </source>
</evidence>
<organism evidence="3 4">
    <name type="scientific">Ectopseudomonas mendocina</name>
    <name type="common">Pseudomonas mendocina</name>
    <dbReference type="NCBI Taxonomy" id="300"/>
    <lineage>
        <taxon>Bacteria</taxon>
        <taxon>Pseudomonadati</taxon>
        <taxon>Pseudomonadota</taxon>
        <taxon>Gammaproteobacteria</taxon>
        <taxon>Pseudomonadales</taxon>
        <taxon>Pseudomonadaceae</taxon>
        <taxon>Ectopseudomonas</taxon>
    </lineage>
</organism>
<sequence>MTENDYLLAWGIYLIAAFGCLLVGFRMTSWMWRYLREPLRVVVFVLLFSPTLVDPGQDKLAPSIAIAAMDLLLGVGSNAWRAIADLSMYGLIVFGLYLLFVMVRWPIERWWNGRRGYEPIAEDEPTLREMMSSRDETDDYRDDDYPRRHGSRVEPRL</sequence>
<reference evidence="3 4" key="1">
    <citation type="submission" date="2024-03" db="EMBL/GenBank/DDBJ databases">
        <title>Complete genome of BD2.</title>
        <authorList>
            <person name="Cao G."/>
        </authorList>
    </citation>
    <scope>NUCLEOTIDE SEQUENCE [LARGE SCALE GENOMIC DNA]</scope>
    <source>
        <strain evidence="3 4">BD2</strain>
    </source>
</reference>
<feature type="compositionally biased region" description="Basic and acidic residues" evidence="1">
    <location>
        <begin position="143"/>
        <end position="157"/>
    </location>
</feature>
<feature type="region of interest" description="Disordered" evidence="1">
    <location>
        <begin position="126"/>
        <end position="157"/>
    </location>
</feature>
<accession>A0ABZ2RLB3</accession>
<keyword evidence="2" id="KW-1133">Transmembrane helix</keyword>
<keyword evidence="2" id="KW-0472">Membrane</keyword>
<keyword evidence="4" id="KW-1185">Reference proteome</keyword>
<feature type="transmembrane region" description="Helical" evidence="2">
    <location>
        <begin position="6"/>
        <end position="25"/>
    </location>
</feature>
<evidence type="ECO:0000256" key="2">
    <source>
        <dbReference type="SAM" id="Phobius"/>
    </source>
</evidence>
<proteinExistence type="predicted"/>
<feature type="transmembrane region" description="Helical" evidence="2">
    <location>
        <begin position="86"/>
        <end position="107"/>
    </location>
</feature>
<evidence type="ECO:0000256" key="1">
    <source>
        <dbReference type="SAM" id="MobiDB-lite"/>
    </source>
</evidence>
<gene>
    <name evidence="3" type="ORF">WG219_10465</name>
</gene>
<dbReference type="EMBL" id="CP148074">
    <property type="protein sequence ID" value="WXL27840.1"/>
    <property type="molecule type" value="Genomic_DNA"/>
</dbReference>
<evidence type="ECO:0000313" key="3">
    <source>
        <dbReference type="EMBL" id="WXL27840.1"/>
    </source>
</evidence>
<name>A0ABZ2RLB3_ECTME</name>
<feature type="compositionally biased region" description="Basic and acidic residues" evidence="1">
    <location>
        <begin position="126"/>
        <end position="135"/>
    </location>
</feature>
<keyword evidence="2" id="KW-0812">Transmembrane</keyword>
<protein>
    <submittedName>
        <fullName evidence="3">MFS transporter</fullName>
    </submittedName>
</protein>